<dbReference type="CDD" id="cd02440">
    <property type="entry name" value="AdoMet_MTases"/>
    <property type="match status" value="1"/>
</dbReference>
<reference evidence="4" key="2">
    <citation type="journal article" date="2021" name="PeerJ">
        <title>Extensive microbial diversity within the chicken gut microbiome revealed by metagenomics and culture.</title>
        <authorList>
            <person name="Gilroy R."/>
            <person name="Ravi A."/>
            <person name="Getino M."/>
            <person name="Pursley I."/>
            <person name="Horton D.L."/>
            <person name="Alikhan N.F."/>
            <person name="Baker D."/>
            <person name="Gharbi K."/>
            <person name="Hall N."/>
            <person name="Watson M."/>
            <person name="Adriaenssens E.M."/>
            <person name="Foster-Nyarko E."/>
            <person name="Jarju S."/>
            <person name="Secka A."/>
            <person name="Antonio M."/>
            <person name="Oren A."/>
            <person name="Chaudhuri R.R."/>
            <person name="La Ragione R."/>
            <person name="Hildebrand F."/>
            <person name="Pallen M.J."/>
        </authorList>
    </citation>
    <scope>NUCLEOTIDE SEQUENCE</scope>
    <source>
        <strain evidence="4">CHK165-10780</strain>
    </source>
</reference>
<evidence type="ECO:0000256" key="3">
    <source>
        <dbReference type="ARBA" id="ARBA00022691"/>
    </source>
</evidence>
<name>A0A9D0Z0Q0_9FIRM</name>
<dbReference type="InterPro" id="IPR029063">
    <property type="entry name" value="SAM-dependent_MTases_sf"/>
</dbReference>
<dbReference type="GO" id="GO:0008171">
    <property type="term" value="F:O-methyltransferase activity"/>
    <property type="evidence" value="ECO:0007669"/>
    <property type="project" value="InterPro"/>
</dbReference>
<protein>
    <submittedName>
        <fullName evidence="4">O-methyltransferase</fullName>
    </submittedName>
</protein>
<accession>A0A9D0Z0Q0</accession>
<dbReference type="InterPro" id="IPR002935">
    <property type="entry name" value="SAM_O-MeTrfase"/>
</dbReference>
<reference evidence="4" key="1">
    <citation type="submission" date="2020-10" db="EMBL/GenBank/DDBJ databases">
        <authorList>
            <person name="Gilroy R."/>
        </authorList>
    </citation>
    <scope>NUCLEOTIDE SEQUENCE</scope>
    <source>
        <strain evidence="4">CHK165-10780</strain>
    </source>
</reference>
<dbReference type="SUPFAM" id="SSF53335">
    <property type="entry name" value="S-adenosyl-L-methionine-dependent methyltransferases"/>
    <property type="match status" value="1"/>
</dbReference>
<keyword evidence="1" id="KW-0489">Methyltransferase</keyword>
<dbReference type="AlphaFoldDB" id="A0A9D0Z0Q0"/>
<gene>
    <name evidence="4" type="ORF">IAC85_06700</name>
</gene>
<comment type="caution">
    <text evidence="4">The sequence shown here is derived from an EMBL/GenBank/DDBJ whole genome shotgun (WGS) entry which is preliminary data.</text>
</comment>
<dbReference type="Gene3D" id="3.40.50.150">
    <property type="entry name" value="Vaccinia Virus protein VP39"/>
    <property type="match status" value="1"/>
</dbReference>
<evidence type="ECO:0000256" key="2">
    <source>
        <dbReference type="ARBA" id="ARBA00022679"/>
    </source>
</evidence>
<dbReference type="GO" id="GO:0032259">
    <property type="term" value="P:methylation"/>
    <property type="evidence" value="ECO:0007669"/>
    <property type="project" value="UniProtKB-KW"/>
</dbReference>
<keyword evidence="2" id="KW-0808">Transferase</keyword>
<evidence type="ECO:0000313" key="4">
    <source>
        <dbReference type="EMBL" id="HIQ65408.1"/>
    </source>
</evidence>
<evidence type="ECO:0000313" key="5">
    <source>
        <dbReference type="Proteomes" id="UP000886725"/>
    </source>
</evidence>
<sequence length="193" mass="22170">MEEVKKLKQYAAMKDVPIMVDETADFITNFIKEHRIRSVLELGTAIGYSAIMMALSDPNVKITSIERDSERYLEAVKNVKLFGLEDRITLIFKDALEAEIEGEFDLIFIDAAKGQNIKFFERYEKNLAPKGFIITDNMGFHGLVNKDENEIQSKNVRGLVRKIKEYISYLQTNLKYKTVIHEVGDGIAVTERR</sequence>
<dbReference type="EMBL" id="DVFU01000130">
    <property type="protein sequence ID" value="HIQ65408.1"/>
    <property type="molecule type" value="Genomic_DNA"/>
</dbReference>
<dbReference type="Pfam" id="PF01596">
    <property type="entry name" value="Methyltransf_3"/>
    <property type="match status" value="1"/>
</dbReference>
<dbReference type="PANTHER" id="PTHR43836:SF2">
    <property type="entry name" value="CATECHOL O-METHYLTRANSFERASE 1-RELATED"/>
    <property type="match status" value="1"/>
</dbReference>
<organism evidence="4 5">
    <name type="scientific">Candidatus Faecenecus gallistercoris</name>
    <dbReference type="NCBI Taxonomy" id="2840793"/>
    <lineage>
        <taxon>Bacteria</taxon>
        <taxon>Bacillati</taxon>
        <taxon>Bacillota</taxon>
        <taxon>Bacillota incertae sedis</taxon>
        <taxon>Candidatus Faecenecus</taxon>
    </lineage>
</organism>
<dbReference type="PROSITE" id="PS51682">
    <property type="entry name" value="SAM_OMT_I"/>
    <property type="match status" value="1"/>
</dbReference>
<keyword evidence="3" id="KW-0949">S-adenosyl-L-methionine</keyword>
<evidence type="ECO:0000256" key="1">
    <source>
        <dbReference type="ARBA" id="ARBA00022603"/>
    </source>
</evidence>
<proteinExistence type="predicted"/>
<dbReference type="Proteomes" id="UP000886725">
    <property type="component" value="Unassembled WGS sequence"/>
</dbReference>
<dbReference type="PANTHER" id="PTHR43836">
    <property type="entry name" value="CATECHOL O-METHYLTRANSFERASE 1-RELATED"/>
    <property type="match status" value="1"/>
</dbReference>